<dbReference type="Pfam" id="PF16188">
    <property type="entry name" value="Peptidase_M24_C"/>
    <property type="match status" value="1"/>
</dbReference>
<feature type="domain" description="Creatinase N-terminal" evidence="7">
    <location>
        <begin position="19"/>
        <end position="122"/>
    </location>
</feature>
<dbReference type="InterPro" id="IPR036005">
    <property type="entry name" value="Creatinase/aminopeptidase-like"/>
</dbReference>
<keyword evidence="10" id="KW-1185">Reference proteome</keyword>
<dbReference type="VEuPathDB" id="MicrosporidiaDB:CWI36_0066p0040"/>
<dbReference type="PANTHER" id="PTHR43763">
    <property type="entry name" value="XAA-PRO AMINOPEPTIDASE 1"/>
    <property type="match status" value="1"/>
</dbReference>
<evidence type="ECO:0000259" key="7">
    <source>
        <dbReference type="Pfam" id="PF01321"/>
    </source>
</evidence>
<evidence type="ECO:0000256" key="2">
    <source>
        <dbReference type="ARBA" id="ARBA00008766"/>
    </source>
</evidence>
<keyword evidence="5" id="KW-0464">Manganese</keyword>
<evidence type="ECO:0000259" key="6">
    <source>
        <dbReference type="Pfam" id="PF00557"/>
    </source>
</evidence>
<dbReference type="InterPro" id="IPR032416">
    <property type="entry name" value="Peptidase_M24_C"/>
</dbReference>
<evidence type="ECO:0000313" key="10">
    <source>
        <dbReference type="Proteomes" id="UP000291404"/>
    </source>
</evidence>
<dbReference type="FunFam" id="3.90.230.10:FF:000007">
    <property type="entry name" value="Xaa-Pro aminopeptidase P"/>
    <property type="match status" value="1"/>
</dbReference>
<dbReference type="Gene3D" id="3.90.230.10">
    <property type="entry name" value="Creatinase/methionine aminopeptidase superfamily"/>
    <property type="match status" value="1"/>
</dbReference>
<accession>A0A4Q9LL75</accession>
<evidence type="ECO:0000259" key="8">
    <source>
        <dbReference type="Pfam" id="PF16188"/>
    </source>
</evidence>
<comment type="cofactor">
    <cofactor evidence="1">
        <name>Mn(2+)</name>
        <dbReference type="ChEBI" id="CHEBI:29035"/>
    </cofactor>
</comment>
<dbReference type="Proteomes" id="UP000291404">
    <property type="component" value="Unassembled WGS sequence"/>
</dbReference>
<dbReference type="Pfam" id="PF01321">
    <property type="entry name" value="Creatinase_N"/>
    <property type="match status" value="1"/>
</dbReference>
<dbReference type="PANTHER" id="PTHR43763:SF6">
    <property type="entry name" value="XAA-PRO AMINOPEPTIDASE 1"/>
    <property type="match status" value="1"/>
</dbReference>
<feature type="domain" description="Peptidase M24 C-terminal" evidence="8">
    <location>
        <begin position="506"/>
        <end position="567"/>
    </location>
</feature>
<reference evidence="9 10" key="1">
    <citation type="submission" date="2017-12" db="EMBL/GenBank/DDBJ databases">
        <authorList>
            <person name="Pombert J.-F."/>
            <person name="Haag K.L."/>
            <person name="Ebert D."/>
        </authorList>
    </citation>
    <scope>NUCLEOTIDE SEQUENCE [LARGE SCALE GENOMIC DNA]</scope>
    <source>
        <strain evidence="9">BE-OM-2</strain>
    </source>
</reference>
<dbReference type="AlphaFoldDB" id="A0A4Q9LL75"/>
<evidence type="ECO:0000256" key="5">
    <source>
        <dbReference type="ARBA" id="ARBA00023211"/>
    </source>
</evidence>
<evidence type="ECO:0000313" key="9">
    <source>
        <dbReference type="EMBL" id="TBU09073.1"/>
    </source>
</evidence>
<organism evidence="9 10">
    <name type="scientific">Hamiltosporidium magnivora</name>
    <dbReference type="NCBI Taxonomy" id="148818"/>
    <lineage>
        <taxon>Eukaryota</taxon>
        <taxon>Fungi</taxon>
        <taxon>Fungi incertae sedis</taxon>
        <taxon>Microsporidia</taxon>
        <taxon>Dubosqiidae</taxon>
        <taxon>Hamiltosporidium</taxon>
    </lineage>
</organism>
<dbReference type="SUPFAM" id="SSF53092">
    <property type="entry name" value="Creatinase/prolidase N-terminal domain"/>
    <property type="match status" value="1"/>
</dbReference>
<feature type="domain" description="Peptidase M24" evidence="6">
    <location>
        <begin position="312"/>
        <end position="502"/>
    </location>
</feature>
<protein>
    <submittedName>
        <fullName evidence="9">M24 metallopeptidase</fullName>
    </submittedName>
</protein>
<proteinExistence type="inferred from homology"/>
<gene>
    <name evidence="9" type="ORF">CWI36_0066p0040</name>
</gene>
<dbReference type="GO" id="GO:0046872">
    <property type="term" value="F:metal ion binding"/>
    <property type="evidence" value="ECO:0007669"/>
    <property type="project" value="UniProtKB-KW"/>
</dbReference>
<dbReference type="InterPro" id="IPR000587">
    <property type="entry name" value="Creatinase_N"/>
</dbReference>
<dbReference type="InterPro" id="IPR029149">
    <property type="entry name" value="Creatin/AminoP/Spt16_N"/>
</dbReference>
<dbReference type="Gene3D" id="3.40.350.10">
    <property type="entry name" value="Creatinase/prolidase N-terminal domain"/>
    <property type="match status" value="2"/>
</dbReference>
<evidence type="ECO:0000256" key="1">
    <source>
        <dbReference type="ARBA" id="ARBA00001936"/>
    </source>
</evidence>
<sequence length="571" mass="65843">MVIYKLLISKDYDGYIINLADEHINEYISPSDNLIEYVTHFTGSNGMALILKNGSSVLYTDSRYFIQAEKELSNDFKLKKMGIDENIYEYVQTIGGIKKIAINYKNISYSRLNDMRSKFEKNGVEIVHDDLTESIWPNKPERTYNEIIDLEKIKANTFLDVNSNENITGSNYMDKINKLREKLSDDQVFILSELDSISWLFNLRGSDIDYNPVFYAYSIISNDKAIIFIDREIERKDVEIKKYSEFYDFLKGVEATRVFVNSRCNAFIVTELGEKIVEVSDLIGELKSQKNEIELKGFELAHINDGISLCGLFEWMENNIGKTEKDIADKLEEFKRKLPGFISPSFDTISAYGSNAAIVHHRASETVVESKNLFLIDSGSQYLYGTTDVTRTIHLGEPTKEQKHDFTLVLKGQLAAMRQVLPKERDTSVLDTLARMFLWNEKKDFGHGTGHGVGHFLNVHEAPPGINQKGDLLKENQIFSIEPGFYKENDYGIRIEDLVVVKKDENFFKLENLTMAPLQLKMMDLNILNDDEVNFINEFNKKVRFVLQNKLKKGHGYDYMMRNTEEIKLKK</sequence>
<dbReference type="SUPFAM" id="SSF55920">
    <property type="entry name" value="Creatinase/aminopeptidase"/>
    <property type="match status" value="1"/>
</dbReference>
<dbReference type="InterPro" id="IPR000994">
    <property type="entry name" value="Pept_M24"/>
</dbReference>
<dbReference type="Pfam" id="PF00557">
    <property type="entry name" value="Peptidase_M24"/>
    <property type="match status" value="1"/>
</dbReference>
<evidence type="ECO:0000256" key="4">
    <source>
        <dbReference type="ARBA" id="ARBA00022801"/>
    </source>
</evidence>
<dbReference type="STRING" id="148818.A0A4Q9LL75"/>
<dbReference type="Pfam" id="PF16189">
    <property type="entry name" value="Creatinase_N_2"/>
    <property type="match status" value="1"/>
</dbReference>
<dbReference type="EMBL" id="PITI01000066">
    <property type="protein sequence ID" value="TBU09073.1"/>
    <property type="molecule type" value="Genomic_DNA"/>
</dbReference>
<evidence type="ECO:0000256" key="3">
    <source>
        <dbReference type="ARBA" id="ARBA00022723"/>
    </source>
</evidence>
<keyword evidence="4" id="KW-0378">Hydrolase</keyword>
<dbReference type="InterPro" id="IPR050422">
    <property type="entry name" value="X-Pro_aminopeptidase_P"/>
</dbReference>
<dbReference type="GO" id="GO:0016787">
    <property type="term" value="F:hydrolase activity"/>
    <property type="evidence" value="ECO:0007669"/>
    <property type="project" value="UniProtKB-KW"/>
</dbReference>
<comment type="caution">
    <text evidence="9">The sequence shown here is derived from an EMBL/GenBank/DDBJ whole genome shotgun (WGS) entry which is preliminary data.</text>
</comment>
<comment type="similarity">
    <text evidence="2">Belongs to the peptidase M24B family.</text>
</comment>
<name>A0A4Q9LL75_9MICR</name>
<dbReference type="VEuPathDB" id="MicrosporidiaDB:CWI39_0035p0010"/>
<keyword evidence="3" id="KW-0479">Metal-binding</keyword>
<dbReference type="GO" id="GO:0005737">
    <property type="term" value="C:cytoplasm"/>
    <property type="evidence" value="ECO:0007669"/>
    <property type="project" value="UniProtKB-ARBA"/>
</dbReference>